<evidence type="ECO:0000313" key="2">
    <source>
        <dbReference type="EMBL" id="TSB02013.1"/>
    </source>
</evidence>
<dbReference type="Gene3D" id="3.20.20.70">
    <property type="entry name" value="Aldolase class I"/>
    <property type="match status" value="1"/>
</dbReference>
<dbReference type="EMBL" id="VKKU01000002">
    <property type="protein sequence ID" value="TSB02013.1"/>
    <property type="molecule type" value="Genomic_DNA"/>
</dbReference>
<dbReference type="Pfam" id="PF02581">
    <property type="entry name" value="TMP-TENI"/>
    <property type="match status" value="1"/>
</dbReference>
<dbReference type="OrthoDB" id="8446047at2"/>
<evidence type="ECO:0000313" key="3">
    <source>
        <dbReference type="Proteomes" id="UP000320160"/>
    </source>
</evidence>
<name>A0A553WBF8_9SPHN</name>
<dbReference type="SUPFAM" id="SSF51391">
    <property type="entry name" value="Thiamin phosphate synthase"/>
    <property type="match status" value="1"/>
</dbReference>
<dbReference type="Proteomes" id="UP000320160">
    <property type="component" value="Unassembled WGS sequence"/>
</dbReference>
<feature type="domain" description="Thiamine phosphate synthase/TenI" evidence="1">
    <location>
        <begin position="35"/>
        <end position="176"/>
    </location>
</feature>
<dbReference type="InterPro" id="IPR022998">
    <property type="entry name" value="ThiamineP_synth_TenI"/>
</dbReference>
<dbReference type="GO" id="GO:0009228">
    <property type="term" value="P:thiamine biosynthetic process"/>
    <property type="evidence" value="ECO:0007669"/>
    <property type="project" value="UniProtKB-KW"/>
</dbReference>
<protein>
    <submittedName>
        <fullName evidence="2">Thiamine phosphate synthase</fullName>
    </submittedName>
</protein>
<evidence type="ECO:0000259" key="1">
    <source>
        <dbReference type="Pfam" id="PF02581"/>
    </source>
</evidence>
<sequence>MRRRHPLPAFWLMTDPRFGDGLLDAVRRLPFRSGVIFRHYDMALSDRKTLFLKVAHVCRQRGHILLLAGDARLARAWRADGFHQRSAGARTQFHTAPVHNRRELAEARRNGADALLISPLFPTASHPGAPNLGLPAFDGLARQAGDCAVIALGGMNRARGRMLFPKKIDGWAAIDAFRSK</sequence>
<accession>A0A553WBF8</accession>
<comment type="caution">
    <text evidence="2">The sequence shown here is derived from an EMBL/GenBank/DDBJ whole genome shotgun (WGS) entry which is preliminary data.</text>
</comment>
<dbReference type="InterPro" id="IPR013785">
    <property type="entry name" value="Aldolase_TIM"/>
</dbReference>
<keyword evidence="3" id="KW-1185">Reference proteome</keyword>
<dbReference type="CDD" id="cd00564">
    <property type="entry name" value="TMP_TenI"/>
    <property type="match status" value="1"/>
</dbReference>
<gene>
    <name evidence="2" type="ORF">FOM92_12800</name>
</gene>
<dbReference type="InterPro" id="IPR036206">
    <property type="entry name" value="ThiamineP_synth_sf"/>
</dbReference>
<proteinExistence type="predicted"/>
<organism evidence="2 3">
    <name type="scientific">Sphingorhabdus contaminans</name>
    <dbReference type="NCBI Taxonomy" id="1343899"/>
    <lineage>
        <taxon>Bacteria</taxon>
        <taxon>Pseudomonadati</taxon>
        <taxon>Pseudomonadota</taxon>
        <taxon>Alphaproteobacteria</taxon>
        <taxon>Sphingomonadales</taxon>
        <taxon>Sphingomonadaceae</taxon>
        <taxon>Sphingorhabdus</taxon>
    </lineage>
</organism>
<reference evidence="2 3" key="1">
    <citation type="submission" date="2019-07" db="EMBL/GenBank/DDBJ databases">
        <authorList>
            <person name="Park M."/>
        </authorList>
    </citation>
    <scope>NUCLEOTIDE SEQUENCE [LARGE SCALE GENOMIC DNA]</scope>
    <source>
        <strain evidence="2 3">KCTC32445</strain>
    </source>
</reference>
<dbReference type="AlphaFoldDB" id="A0A553WBF8"/>